<protein>
    <submittedName>
        <fullName evidence="7">Leucyl aminopeptidase family protein</fullName>
    </submittedName>
</protein>
<dbReference type="RefSeq" id="WP_062154936.1">
    <property type="nucleotide sequence ID" value="NZ_CP012373.2"/>
</dbReference>
<dbReference type="EMBL" id="CP018889">
    <property type="protein sequence ID" value="AUI68478.1"/>
    <property type="molecule type" value="Genomic_DNA"/>
</dbReference>
<keyword evidence="4" id="KW-0378">Hydrolase</keyword>
<feature type="domain" description="Cytosol aminopeptidase" evidence="6">
    <location>
        <begin position="171"/>
        <end position="479"/>
    </location>
</feature>
<comment type="similarity">
    <text evidence="1">Belongs to the peptidase M17 family.</text>
</comment>
<dbReference type="InterPro" id="IPR011356">
    <property type="entry name" value="Leucine_aapep/pepB"/>
</dbReference>
<keyword evidence="5" id="KW-0464">Manganese</keyword>
<evidence type="ECO:0000256" key="2">
    <source>
        <dbReference type="ARBA" id="ARBA00022438"/>
    </source>
</evidence>
<gene>
    <name evidence="7" type="ORF">BLE401_06995</name>
</gene>
<evidence type="ECO:0000256" key="5">
    <source>
        <dbReference type="ARBA" id="ARBA00023211"/>
    </source>
</evidence>
<dbReference type="GO" id="GO:0030145">
    <property type="term" value="F:manganese ion binding"/>
    <property type="evidence" value="ECO:0007669"/>
    <property type="project" value="InterPro"/>
</dbReference>
<dbReference type="Proteomes" id="UP000234271">
    <property type="component" value="Chromosome"/>
</dbReference>
<dbReference type="PRINTS" id="PR00481">
    <property type="entry name" value="LAMNOPPTDASE"/>
</dbReference>
<evidence type="ECO:0000256" key="3">
    <source>
        <dbReference type="ARBA" id="ARBA00022670"/>
    </source>
</evidence>
<evidence type="ECO:0000259" key="6">
    <source>
        <dbReference type="Pfam" id="PF00883"/>
    </source>
</evidence>
<dbReference type="PANTHER" id="PTHR11963">
    <property type="entry name" value="LEUCINE AMINOPEPTIDASE-RELATED"/>
    <property type="match status" value="1"/>
</dbReference>
<dbReference type="STRING" id="288004.AL038_17230"/>
<accession>A0A2N9YDA5</accession>
<keyword evidence="2 7" id="KW-0031">Aminopeptidase</keyword>
<dbReference type="Pfam" id="PF00883">
    <property type="entry name" value="Peptidase_M17"/>
    <property type="match status" value="1"/>
</dbReference>
<dbReference type="InterPro" id="IPR000819">
    <property type="entry name" value="Peptidase_M17_C"/>
</dbReference>
<dbReference type="SUPFAM" id="SSF53187">
    <property type="entry name" value="Zn-dependent exopeptidases"/>
    <property type="match status" value="1"/>
</dbReference>
<dbReference type="Gene3D" id="3.40.630.10">
    <property type="entry name" value="Zn peptidases"/>
    <property type="match status" value="1"/>
</dbReference>
<dbReference type="GO" id="GO:0070006">
    <property type="term" value="F:metalloaminopeptidase activity"/>
    <property type="evidence" value="ECO:0007669"/>
    <property type="project" value="InterPro"/>
</dbReference>
<sequence length="493" mass="54306">MKINSHAQKPTQADIDLLSHWVMILPAKVLETAPDFPYIDVFKQRYLRRHQHQESPLVIELPNPSASLVTLGFSPEIHAPFECLTLARQLVTNHVVYHPQVLGICIAGFAEPFAMQLAEAIIAAALAAVAEMPTFKNHAKSINNTFSQVELYGVSSPDEFAQTRAEAVGNNLARYLSVLPANKLTPLLYRQKVERLADEHGWESKFYDLQALRTKHAGAFLAVTQASETMDGGLLLLRYRPVKFSKKVALVGKGVCFDTGGVHLKTRVAMANMHMDMQGSAVALGTLLALSLLKVDFAVDCWLALAENHISALAYKSNDVVQASNGLTIEITDSDAEGRLLLADALVLASEEKPDVMIDYATLTYGCVIALGTAYSGLFCNRENLLALLVETGRLSGERVWGFPWDADYDARLQSEIADIKQCPTDNEDSEADHIYATRFLSRFVDPAIAWIHIDLSSHYHEDGLAHIPTAVTGFGVRYTVHLLRQQGLLSLV</sequence>
<dbReference type="OrthoDB" id="9809354at2"/>
<organism evidence="7 8">
    <name type="scientific">Beggiatoa leptomitoformis</name>
    <dbReference type="NCBI Taxonomy" id="288004"/>
    <lineage>
        <taxon>Bacteria</taxon>
        <taxon>Pseudomonadati</taxon>
        <taxon>Pseudomonadota</taxon>
        <taxon>Gammaproteobacteria</taxon>
        <taxon>Thiotrichales</taxon>
        <taxon>Thiotrichaceae</taxon>
        <taxon>Beggiatoa</taxon>
    </lineage>
</organism>
<dbReference type="KEGG" id="blep:AL038_17230"/>
<name>A0A2N9YDA5_9GAMM</name>
<dbReference type="PANTHER" id="PTHR11963:SF23">
    <property type="entry name" value="CYTOSOL AMINOPEPTIDASE"/>
    <property type="match status" value="1"/>
</dbReference>
<evidence type="ECO:0000256" key="4">
    <source>
        <dbReference type="ARBA" id="ARBA00022801"/>
    </source>
</evidence>
<dbReference type="GO" id="GO:0006508">
    <property type="term" value="P:proteolysis"/>
    <property type="evidence" value="ECO:0007669"/>
    <property type="project" value="UniProtKB-KW"/>
</dbReference>
<dbReference type="GO" id="GO:0005737">
    <property type="term" value="C:cytoplasm"/>
    <property type="evidence" value="ECO:0007669"/>
    <property type="project" value="InterPro"/>
</dbReference>
<reference evidence="8" key="1">
    <citation type="submission" date="2016-12" db="EMBL/GenBank/DDBJ databases">
        <title>Complete Genome Sequence of Beggiatoa leptomitiformis D-401.</title>
        <authorList>
            <person name="Fomenkov A."/>
            <person name="Vincze T."/>
            <person name="Grabovich M."/>
            <person name="Anton B.P."/>
            <person name="Dubinina G."/>
            <person name="Orlova M."/>
            <person name="Belousova E."/>
            <person name="Roberts R.J."/>
        </authorList>
    </citation>
    <scope>NUCLEOTIDE SEQUENCE [LARGE SCALE GENOMIC DNA]</scope>
    <source>
        <strain evidence="8">D-401</strain>
    </source>
</reference>
<proteinExistence type="inferred from homology"/>
<keyword evidence="8" id="KW-1185">Reference proteome</keyword>
<evidence type="ECO:0000256" key="1">
    <source>
        <dbReference type="ARBA" id="ARBA00009528"/>
    </source>
</evidence>
<keyword evidence="3" id="KW-0645">Protease</keyword>
<dbReference type="AlphaFoldDB" id="A0A2N9YDA5"/>
<evidence type="ECO:0000313" key="8">
    <source>
        <dbReference type="Proteomes" id="UP000234271"/>
    </source>
</evidence>
<evidence type="ECO:0000313" key="7">
    <source>
        <dbReference type="EMBL" id="AUI68478.1"/>
    </source>
</evidence>